<evidence type="ECO:0000313" key="2">
    <source>
        <dbReference type="EMBL" id="GJN89244.1"/>
    </source>
</evidence>
<name>A0AAV5GFD9_9BASI</name>
<proteinExistence type="predicted"/>
<organism evidence="2 3">
    <name type="scientific">Rhodotorula paludigena</name>
    <dbReference type="NCBI Taxonomy" id="86838"/>
    <lineage>
        <taxon>Eukaryota</taxon>
        <taxon>Fungi</taxon>
        <taxon>Dikarya</taxon>
        <taxon>Basidiomycota</taxon>
        <taxon>Pucciniomycotina</taxon>
        <taxon>Microbotryomycetes</taxon>
        <taxon>Sporidiobolales</taxon>
        <taxon>Sporidiobolaceae</taxon>
        <taxon>Rhodotorula</taxon>
    </lineage>
</organism>
<feature type="compositionally biased region" description="Low complexity" evidence="1">
    <location>
        <begin position="190"/>
        <end position="203"/>
    </location>
</feature>
<gene>
    <name evidence="2" type="ORF">Rhopal_002223-T1</name>
</gene>
<protein>
    <submittedName>
        <fullName evidence="2">Uncharacterized protein</fullName>
    </submittedName>
</protein>
<feature type="region of interest" description="Disordered" evidence="1">
    <location>
        <begin position="51"/>
        <end position="80"/>
    </location>
</feature>
<reference evidence="2 3" key="1">
    <citation type="submission" date="2021-12" db="EMBL/GenBank/DDBJ databases">
        <title>High titer production of polyol ester of fatty acids by Rhodotorula paludigena BS15 towards product separation-free biomass refinery.</title>
        <authorList>
            <person name="Mano J."/>
            <person name="Ono H."/>
            <person name="Tanaka T."/>
            <person name="Naito K."/>
            <person name="Sushida H."/>
            <person name="Ike M."/>
            <person name="Tokuyasu K."/>
            <person name="Kitaoka M."/>
        </authorList>
    </citation>
    <scope>NUCLEOTIDE SEQUENCE [LARGE SCALE GENOMIC DNA]</scope>
    <source>
        <strain evidence="2 3">BS15</strain>
    </source>
</reference>
<dbReference type="AlphaFoldDB" id="A0AAV5GFD9"/>
<keyword evidence="3" id="KW-1185">Reference proteome</keyword>
<accession>A0AAV5GFD9</accession>
<evidence type="ECO:0000256" key="1">
    <source>
        <dbReference type="SAM" id="MobiDB-lite"/>
    </source>
</evidence>
<sequence>MAISLDPLPPSAAPATLLATLRAFTAALETRRSLQAELDSALSSFLTSTPAPLSSGPDALVPAAEPATTGASACASEAVRPPSQDELNEVLRIGFGGLVELKEEVRLLREAIETRWHRADLADVVGRIEEWESERIKATLERDQMRRLQTLQPELEFASSIEEKNALRDSLARQIQEEVQEVHAEIAELSAAEAEAATETEPAPSVPGETQ</sequence>
<feature type="region of interest" description="Disordered" evidence="1">
    <location>
        <begin position="190"/>
        <end position="211"/>
    </location>
</feature>
<comment type="caution">
    <text evidence="2">The sequence shown here is derived from an EMBL/GenBank/DDBJ whole genome shotgun (WGS) entry which is preliminary data.</text>
</comment>
<dbReference type="Proteomes" id="UP001342314">
    <property type="component" value="Unassembled WGS sequence"/>
</dbReference>
<evidence type="ECO:0000313" key="3">
    <source>
        <dbReference type="Proteomes" id="UP001342314"/>
    </source>
</evidence>
<dbReference type="EMBL" id="BQKY01000004">
    <property type="protein sequence ID" value="GJN89244.1"/>
    <property type="molecule type" value="Genomic_DNA"/>
</dbReference>